<name>A0A975TSL7_9RHOB</name>
<keyword evidence="1" id="KW-1133">Transmembrane helix</keyword>
<proteinExistence type="predicted"/>
<dbReference type="EMBL" id="JAIMBW010000001">
    <property type="protein sequence ID" value="MBY4893770.1"/>
    <property type="molecule type" value="Genomic_DNA"/>
</dbReference>
<dbReference type="AlphaFoldDB" id="A0A975TSL7"/>
<gene>
    <name evidence="2" type="ORF">KUL25_13450</name>
</gene>
<dbReference type="EMBL" id="CP078073">
    <property type="protein sequence ID" value="QXL86470.1"/>
    <property type="molecule type" value="Genomic_DNA"/>
</dbReference>
<feature type="transmembrane region" description="Helical" evidence="1">
    <location>
        <begin position="35"/>
        <end position="52"/>
    </location>
</feature>
<feature type="transmembrane region" description="Helical" evidence="1">
    <location>
        <begin position="64"/>
        <end position="84"/>
    </location>
</feature>
<evidence type="ECO:0000313" key="3">
    <source>
        <dbReference type="Proteomes" id="UP000693972"/>
    </source>
</evidence>
<evidence type="ECO:0000256" key="1">
    <source>
        <dbReference type="SAM" id="Phobius"/>
    </source>
</evidence>
<dbReference type="RefSeq" id="WP_257893422.1">
    <property type="nucleotide sequence ID" value="NZ_JAIMBW010000001.1"/>
</dbReference>
<protein>
    <submittedName>
        <fullName evidence="2">Uncharacterized protein</fullName>
    </submittedName>
</protein>
<dbReference type="Proteomes" id="UP000693972">
    <property type="component" value="Unassembled WGS sequence"/>
</dbReference>
<accession>A0A975TSL7</accession>
<keyword evidence="1" id="KW-0472">Membrane</keyword>
<keyword evidence="3" id="KW-1185">Reference proteome</keyword>
<organism evidence="2">
    <name type="scientific">Gymnodinialimonas phycosphaerae</name>
    <dbReference type="NCBI Taxonomy" id="2841589"/>
    <lineage>
        <taxon>Bacteria</taxon>
        <taxon>Pseudomonadati</taxon>
        <taxon>Pseudomonadota</taxon>
        <taxon>Alphaproteobacteria</taxon>
        <taxon>Rhodobacterales</taxon>
        <taxon>Paracoccaceae</taxon>
        <taxon>Gymnodinialimonas</taxon>
    </lineage>
</organism>
<reference evidence="2 3" key="1">
    <citation type="submission" date="2021-07" db="EMBL/GenBank/DDBJ databases">
        <title>Karlodiniumbacter phycospheric gen. nov., sp. nov., a phycosphere bacterium isolated from karlodinium veneficum.</title>
        <authorList>
            <person name="Peng Y."/>
            <person name="Jiang L."/>
            <person name="Lee J."/>
        </authorList>
    </citation>
    <scope>NUCLEOTIDE SEQUENCE</scope>
    <source>
        <strain evidence="2 3">N5</strain>
    </source>
</reference>
<sequence>MTGDYDWTPHLQEGEEVLWQGRPDGRFVTFCWQELTYAFAFAWAAFLHYGLGFEGQFFSAETGLGPGAFFMALIVAIFLWNRFYSDPRLRKNERYAITGFRVLIIDCGRASLKYSARLTHMRNVFLSGRFFPILVFTPSSKFIWRCRTLGFLDGPPLSLTQFFNSDVIFRLPTNGDTALRVAVAAKQDLEKQ</sequence>
<evidence type="ECO:0000313" key="2">
    <source>
        <dbReference type="EMBL" id="QXL86470.1"/>
    </source>
</evidence>
<keyword evidence="1" id="KW-0812">Transmembrane</keyword>